<dbReference type="EMBL" id="OFSM01000017">
    <property type="protein sequence ID" value="SOY30530.1"/>
    <property type="molecule type" value="Genomic_DNA"/>
</dbReference>
<name>A0A2K4ZJ93_9FIRM</name>
<feature type="transmembrane region" description="Helical" evidence="1">
    <location>
        <begin position="312"/>
        <end position="331"/>
    </location>
</feature>
<feature type="transmembrane region" description="Helical" evidence="1">
    <location>
        <begin position="280"/>
        <end position="305"/>
    </location>
</feature>
<keyword evidence="1" id="KW-0812">Transmembrane</keyword>
<evidence type="ECO:0000256" key="1">
    <source>
        <dbReference type="SAM" id="Phobius"/>
    </source>
</evidence>
<keyword evidence="3" id="KW-1185">Reference proteome</keyword>
<dbReference type="AlphaFoldDB" id="A0A2K4ZJ93"/>
<sequence length="426" mass="48449">MTRLIKYEFYKLFCKRSILVVLLCFSVMNLFKINSEFHSYSYLADGNDSRSWNSVYWQLYEDYRGEITAEKINHLLSVYQPLADATADMTASTAKDNPDMMTGNIYSDRNILEKYYVEPMEYFYHYRTCALQVAERAKENAAVYKERGQTYEARKNSVIYHLYSGRSIKAFAYEEMYNYYLNYDFSGILVLFLCLYGVVSTFVCEKETQMDMLLLTNPGGGKKTTFAKIAAASLFAVSVAIWFSVVDYIGFAYFFGTAEGGNLPLYAVRNFSTAAVNCKLWQYAILSAVIRAVGVWTMSMVFLLISLFGRNALVPFVADFGAALCFIITGASQSCFSNAWLKIINPYSLLANRMLFGKTEFIDFAGYPVQSFQAAIIFAITVGVVSITAMMMLSKRNCYIFCWTVKSRRRTRGTFMSALSNESSSH</sequence>
<accession>A0A2K4ZJ93</accession>
<organism evidence="2 3">
    <name type="scientific">Acetatifactor muris</name>
    <dbReference type="NCBI Taxonomy" id="879566"/>
    <lineage>
        <taxon>Bacteria</taxon>
        <taxon>Bacillati</taxon>
        <taxon>Bacillota</taxon>
        <taxon>Clostridia</taxon>
        <taxon>Lachnospirales</taxon>
        <taxon>Lachnospiraceae</taxon>
        <taxon>Acetatifactor</taxon>
    </lineage>
</organism>
<feature type="transmembrane region" description="Helical" evidence="1">
    <location>
        <begin position="225"/>
        <end position="245"/>
    </location>
</feature>
<feature type="transmembrane region" description="Helical" evidence="1">
    <location>
        <begin position="12"/>
        <end position="31"/>
    </location>
</feature>
<dbReference type="Proteomes" id="UP000236311">
    <property type="component" value="Unassembled WGS sequence"/>
</dbReference>
<protein>
    <submittedName>
        <fullName evidence="2">ABC-2 family transporter protein</fullName>
    </submittedName>
</protein>
<dbReference type="RefSeq" id="WP_242982482.1">
    <property type="nucleotide sequence ID" value="NZ_JANJZD010000017.1"/>
</dbReference>
<gene>
    <name evidence="2" type="ORF">AMURIS_03261</name>
</gene>
<keyword evidence="1" id="KW-0472">Membrane</keyword>
<reference evidence="2 3" key="1">
    <citation type="submission" date="2018-01" db="EMBL/GenBank/DDBJ databases">
        <authorList>
            <person name="Gaut B.S."/>
            <person name="Morton B.R."/>
            <person name="Clegg M.T."/>
            <person name="Duvall M.R."/>
        </authorList>
    </citation>
    <scope>NUCLEOTIDE SEQUENCE [LARGE SCALE GENOMIC DNA]</scope>
    <source>
        <strain evidence="2">GP69</strain>
    </source>
</reference>
<feature type="transmembrane region" description="Helical" evidence="1">
    <location>
        <begin position="372"/>
        <end position="393"/>
    </location>
</feature>
<evidence type="ECO:0000313" key="2">
    <source>
        <dbReference type="EMBL" id="SOY30530.1"/>
    </source>
</evidence>
<proteinExistence type="predicted"/>
<keyword evidence="1" id="KW-1133">Transmembrane helix</keyword>
<evidence type="ECO:0000313" key="3">
    <source>
        <dbReference type="Proteomes" id="UP000236311"/>
    </source>
</evidence>
<feature type="transmembrane region" description="Helical" evidence="1">
    <location>
        <begin position="185"/>
        <end position="204"/>
    </location>
</feature>